<organism evidence="1">
    <name type="scientific">uncultured Caudovirales phage</name>
    <dbReference type="NCBI Taxonomy" id="2100421"/>
    <lineage>
        <taxon>Viruses</taxon>
        <taxon>Duplodnaviria</taxon>
        <taxon>Heunggongvirae</taxon>
        <taxon>Uroviricota</taxon>
        <taxon>Caudoviricetes</taxon>
        <taxon>Peduoviridae</taxon>
        <taxon>Maltschvirus</taxon>
        <taxon>Maltschvirus maltsch</taxon>
    </lineage>
</organism>
<reference evidence="1" key="1">
    <citation type="submission" date="2020-05" db="EMBL/GenBank/DDBJ databases">
        <authorList>
            <person name="Chiriac C."/>
            <person name="Salcher M."/>
            <person name="Ghai R."/>
            <person name="Kavagutti S V."/>
        </authorList>
    </citation>
    <scope>NUCLEOTIDE SEQUENCE</scope>
</reference>
<dbReference type="EMBL" id="LR797252">
    <property type="protein sequence ID" value="CAB4196931.1"/>
    <property type="molecule type" value="Genomic_DNA"/>
</dbReference>
<evidence type="ECO:0008006" key="2">
    <source>
        <dbReference type="Google" id="ProtNLM"/>
    </source>
</evidence>
<protein>
    <recommendedName>
        <fullName evidence="2">Macro domain containing protein</fullName>
    </recommendedName>
</protein>
<dbReference type="SUPFAM" id="SSF52949">
    <property type="entry name" value="Macro domain-like"/>
    <property type="match status" value="1"/>
</dbReference>
<dbReference type="GO" id="GO:0140291">
    <property type="term" value="P:peptidyl-glutamate ADP-deribosylation"/>
    <property type="evidence" value="ECO:0007669"/>
    <property type="project" value="TreeGrafter"/>
</dbReference>
<dbReference type="PANTHER" id="PTHR12521">
    <property type="entry name" value="PROTEIN C6ORF130"/>
    <property type="match status" value="1"/>
</dbReference>
<gene>
    <name evidence="1" type="ORF">UFOVP1290_451</name>
</gene>
<sequence length="167" mass="18904">MFLIGGRANMIEIVEGDLFSSKEKYLVHQTNCISKRSAHLAKSVFTRYPYADVYSNRINPDVPGTISIKGNGLDKRYVVSLFGQYYPGLPKYPASELDGTDVREKYFRKGLLAISKIKDLESVAFPYRIGCGAAGGDWNHYLFHIENFEKLVLKQNVKVLIYKLGDL</sequence>
<name>A0A6J5RTP0_9CAUD</name>
<accession>A0A6J5RTP0</accession>
<proteinExistence type="predicted"/>
<evidence type="ECO:0000313" key="1">
    <source>
        <dbReference type="EMBL" id="CAB4196931.1"/>
    </source>
</evidence>
<dbReference type="InterPro" id="IPR050892">
    <property type="entry name" value="ADP-ribose_metab_enzymes"/>
</dbReference>
<dbReference type="InterPro" id="IPR043472">
    <property type="entry name" value="Macro_dom-like"/>
</dbReference>
<dbReference type="Gene3D" id="3.40.220.10">
    <property type="entry name" value="Leucine Aminopeptidase, subunit E, domain 1"/>
    <property type="match status" value="1"/>
</dbReference>
<dbReference type="PANTHER" id="PTHR12521:SF0">
    <property type="entry name" value="ADP-RIBOSE GLYCOHYDROLASE OARD1"/>
    <property type="match status" value="1"/>
</dbReference>